<keyword evidence="2 4" id="KW-0238">DNA-binding</keyword>
<comment type="caution">
    <text evidence="6">The sequence shown here is derived from an EMBL/GenBank/DDBJ whole genome shotgun (WGS) entry which is preliminary data.</text>
</comment>
<feature type="DNA-binding region" description="H-T-H motif" evidence="4">
    <location>
        <begin position="36"/>
        <end position="55"/>
    </location>
</feature>
<evidence type="ECO:0000313" key="7">
    <source>
        <dbReference type="Proteomes" id="UP000216913"/>
    </source>
</evidence>
<dbReference type="SUPFAM" id="SSF48498">
    <property type="entry name" value="Tetracyclin repressor-like, C-terminal domain"/>
    <property type="match status" value="1"/>
</dbReference>
<dbReference type="GO" id="GO:0000976">
    <property type="term" value="F:transcription cis-regulatory region binding"/>
    <property type="evidence" value="ECO:0007669"/>
    <property type="project" value="TreeGrafter"/>
</dbReference>
<dbReference type="OrthoDB" id="7252896at2"/>
<evidence type="ECO:0000256" key="1">
    <source>
        <dbReference type="ARBA" id="ARBA00023015"/>
    </source>
</evidence>
<dbReference type="InterPro" id="IPR001647">
    <property type="entry name" value="HTH_TetR"/>
</dbReference>
<dbReference type="RefSeq" id="WP_094798382.1">
    <property type="nucleotide sequence ID" value="NZ_NEVN01000001.1"/>
</dbReference>
<keyword evidence="1" id="KW-0805">Transcription regulation</keyword>
<organism evidence="6 7">
    <name type="scientific">Bordetella genomosp. 5</name>
    <dbReference type="NCBI Taxonomy" id="1395608"/>
    <lineage>
        <taxon>Bacteria</taxon>
        <taxon>Pseudomonadati</taxon>
        <taxon>Pseudomonadota</taxon>
        <taxon>Betaproteobacteria</taxon>
        <taxon>Burkholderiales</taxon>
        <taxon>Alcaligenaceae</taxon>
        <taxon>Bordetella</taxon>
    </lineage>
</organism>
<evidence type="ECO:0000256" key="3">
    <source>
        <dbReference type="ARBA" id="ARBA00023163"/>
    </source>
</evidence>
<dbReference type="PROSITE" id="PS50977">
    <property type="entry name" value="HTH_TETR_2"/>
    <property type="match status" value="1"/>
</dbReference>
<protein>
    <submittedName>
        <fullName evidence="6">TetR family transcriptional regulator</fullName>
    </submittedName>
</protein>
<dbReference type="PANTHER" id="PTHR30055:SF241">
    <property type="entry name" value="TRANSCRIPTIONAL REGULATORY PROTEIN"/>
    <property type="match status" value="1"/>
</dbReference>
<dbReference type="InterPro" id="IPR009057">
    <property type="entry name" value="Homeodomain-like_sf"/>
</dbReference>
<accession>A0A261U1F8</accession>
<dbReference type="Gene3D" id="1.10.357.10">
    <property type="entry name" value="Tetracycline Repressor, domain 2"/>
    <property type="match status" value="1"/>
</dbReference>
<feature type="domain" description="HTH tetR-type" evidence="5">
    <location>
        <begin position="13"/>
        <end position="73"/>
    </location>
</feature>
<name>A0A261U1F8_9BORD</name>
<evidence type="ECO:0000313" key="6">
    <source>
        <dbReference type="EMBL" id="OZI55327.1"/>
    </source>
</evidence>
<evidence type="ECO:0000256" key="2">
    <source>
        <dbReference type="ARBA" id="ARBA00023125"/>
    </source>
</evidence>
<keyword evidence="3" id="KW-0804">Transcription</keyword>
<dbReference type="InterPro" id="IPR036271">
    <property type="entry name" value="Tet_transcr_reg_TetR-rel_C_sf"/>
</dbReference>
<dbReference type="PANTHER" id="PTHR30055">
    <property type="entry name" value="HTH-TYPE TRANSCRIPTIONAL REGULATOR RUTR"/>
    <property type="match status" value="1"/>
</dbReference>
<dbReference type="GO" id="GO:0003700">
    <property type="term" value="F:DNA-binding transcription factor activity"/>
    <property type="evidence" value="ECO:0007669"/>
    <property type="project" value="TreeGrafter"/>
</dbReference>
<dbReference type="Pfam" id="PF00440">
    <property type="entry name" value="TetR_N"/>
    <property type="match status" value="1"/>
</dbReference>
<gene>
    <name evidence="6" type="ORF">CAL25_02660</name>
</gene>
<evidence type="ECO:0000259" key="5">
    <source>
        <dbReference type="PROSITE" id="PS50977"/>
    </source>
</evidence>
<dbReference type="AlphaFoldDB" id="A0A261U1F8"/>
<keyword evidence="7" id="KW-1185">Reference proteome</keyword>
<dbReference type="InterPro" id="IPR050109">
    <property type="entry name" value="HTH-type_TetR-like_transc_reg"/>
</dbReference>
<evidence type="ECO:0000256" key="4">
    <source>
        <dbReference type="PROSITE-ProRule" id="PRU00335"/>
    </source>
</evidence>
<dbReference type="PRINTS" id="PR00455">
    <property type="entry name" value="HTHTETR"/>
</dbReference>
<dbReference type="SUPFAM" id="SSF46689">
    <property type="entry name" value="Homeodomain-like"/>
    <property type="match status" value="1"/>
</dbReference>
<dbReference type="EMBL" id="NEVP01000001">
    <property type="protein sequence ID" value="OZI55327.1"/>
    <property type="molecule type" value="Genomic_DNA"/>
</dbReference>
<proteinExistence type="predicted"/>
<sequence>MAQVRLTREQSREQTRQRLLDAAQGLFLAKGYMATSVEDIAEAAGYTRGAFYSNFGSKSEMFLELLRRDHESHMNEMSALFEDQASRAEMEARVVAYYSQIHRENKCFLLWMEAKLQAARDPAFRLGFLSFQREQRGTIADFARHFSARVGTPLTMPPEQLALGLLALSEGMQFSYAFDPQAVSADLTQAVLAGFFQRVVFGPGPADTAPSLPDPQ</sequence>
<reference evidence="6 7" key="1">
    <citation type="submission" date="2017-05" db="EMBL/GenBank/DDBJ databases">
        <title>Complete and WGS of Bordetella genogroups.</title>
        <authorList>
            <person name="Spilker T."/>
            <person name="LiPuma J."/>
        </authorList>
    </citation>
    <scope>NUCLEOTIDE SEQUENCE [LARGE SCALE GENOMIC DNA]</scope>
    <source>
        <strain evidence="6 7">AU10456</strain>
    </source>
</reference>
<dbReference type="FunFam" id="1.10.10.60:FF:000141">
    <property type="entry name" value="TetR family transcriptional regulator"/>
    <property type="match status" value="1"/>
</dbReference>
<dbReference type="Proteomes" id="UP000216913">
    <property type="component" value="Unassembled WGS sequence"/>
</dbReference>